<comment type="caution">
    <text evidence="4">The sequence shown here is derived from an EMBL/GenBank/DDBJ whole genome shotgun (WGS) entry which is preliminary data.</text>
</comment>
<proteinExistence type="predicted"/>
<dbReference type="InterPro" id="IPR016135">
    <property type="entry name" value="UBQ-conjugating_enzyme/RWD"/>
</dbReference>
<dbReference type="EMBL" id="CAUJNA010000669">
    <property type="protein sequence ID" value="CAJ1379969.1"/>
    <property type="molecule type" value="Genomic_DNA"/>
</dbReference>
<evidence type="ECO:0000313" key="5">
    <source>
        <dbReference type="Proteomes" id="UP001178507"/>
    </source>
</evidence>
<dbReference type="Gene3D" id="3.10.110.10">
    <property type="entry name" value="Ubiquitin Conjugating Enzyme"/>
    <property type="match status" value="2"/>
</dbReference>
<keyword evidence="5" id="KW-1185">Reference proteome</keyword>
<gene>
    <name evidence="4" type="ORF">EVOR1521_LOCUS8049</name>
</gene>
<name>A0AA36I5C2_9DINO</name>
<feature type="domain" description="UBC core" evidence="3">
    <location>
        <begin position="602"/>
        <end position="769"/>
    </location>
</feature>
<sequence>MGESLLRAHVQALKGKVPQVQRMELEDNILELKVAASGVYRLNFLVYEVDAYPDSGGVMMSEDEAATELVDAINARLEDAARLLVSEVLQITLQALEVSWQPDVDMQDGAEETVAFEGEDEGGGVVAVEQTFERCLRPGWKKLKWQEVEDQRLASREKRRRGADLTNEEQKAAEKQIFNSSEAFGILSNELYSLQTQGNGDIQADAVDFSVYHWAVKLRGFSKLAPGLAELRAAEGYDYVELRVVFKEDLHPFYPPSITLVRPRLCGSYDVQAALVCHPRLQLKGWSPFLLSSDLLLSVRAFLDRIARVDLGSPRNNVQNFPEGAFSPLERLLVQLGRLREVAPQNLRPAVPGNAYEEDPWASGPFVPASASGQTPAAMSANEGGYRGWAKGVGYGSNHVGERGQGWDFEALHAAQAAQDQELQQLVGQIRSHLWQELQGGREELAALLAKSCLVPFLAGNDRPPQVSARFFRELATSYTDMGDRPVYFEEVLGLVKELLVLLPAEVLGPLLKNLGACKAAAEVFLRSLPESESFAQGRRFAELVVEVGTAARQKDPPVATGEASTTEYCRRLAGLRLDSGDLEEDHSFLTMARAEICAPQARTLRLAKELAGLGALLPLSDSSVVLVRTGGRLQQLWRALITGPEDTPYSGGCFVFDIYFPPEYPTVPPQVRLLTTGGGTVCFNPNLYSNGKVCLSLLGTWPGERAENWDAKSSRAVQVLVSIQSLILVPEPYFNEPGFEREIGTSQGQEHSARYNAALRENCVRWAMIDALKRPKKEFAEAIKAHFKLQADKIQATIRQWIAEAPAHAATLQVLLAELQAELGRL</sequence>
<evidence type="ECO:0000256" key="2">
    <source>
        <dbReference type="ARBA" id="ARBA00022786"/>
    </source>
</evidence>
<evidence type="ECO:0000256" key="1">
    <source>
        <dbReference type="ARBA" id="ARBA00022679"/>
    </source>
</evidence>
<dbReference type="SUPFAM" id="SSF54495">
    <property type="entry name" value="UBC-like"/>
    <property type="match status" value="2"/>
</dbReference>
<dbReference type="Pfam" id="PF00179">
    <property type="entry name" value="UQ_con"/>
    <property type="match status" value="1"/>
</dbReference>
<dbReference type="PANTHER" id="PTHR46116:SF39">
    <property type="entry name" value="BACULOVIRAL IAP REPEAT-CONTAINING PROTEIN 6"/>
    <property type="match status" value="1"/>
</dbReference>
<dbReference type="CDD" id="cd23802">
    <property type="entry name" value="UBCc_UBE2Q"/>
    <property type="match status" value="1"/>
</dbReference>
<keyword evidence="2" id="KW-0833">Ubl conjugation pathway</keyword>
<dbReference type="Proteomes" id="UP001178507">
    <property type="component" value="Unassembled WGS sequence"/>
</dbReference>
<evidence type="ECO:0000313" key="4">
    <source>
        <dbReference type="EMBL" id="CAJ1379969.1"/>
    </source>
</evidence>
<reference evidence="4" key="1">
    <citation type="submission" date="2023-08" db="EMBL/GenBank/DDBJ databases">
        <authorList>
            <person name="Chen Y."/>
            <person name="Shah S."/>
            <person name="Dougan E. K."/>
            <person name="Thang M."/>
            <person name="Chan C."/>
        </authorList>
    </citation>
    <scope>NUCLEOTIDE SEQUENCE</scope>
</reference>
<keyword evidence="1" id="KW-0808">Transferase</keyword>
<dbReference type="InterPro" id="IPR000608">
    <property type="entry name" value="UBC"/>
</dbReference>
<accession>A0AA36I5C2</accession>
<dbReference type="PROSITE" id="PS50127">
    <property type="entry name" value="UBC_2"/>
    <property type="match status" value="1"/>
</dbReference>
<protein>
    <recommendedName>
        <fullName evidence="3">UBC core domain-containing protein</fullName>
    </recommendedName>
</protein>
<evidence type="ECO:0000259" key="3">
    <source>
        <dbReference type="PROSITE" id="PS50127"/>
    </source>
</evidence>
<dbReference type="PANTHER" id="PTHR46116">
    <property type="entry name" value="(E3-INDEPENDENT) E2 UBIQUITIN-CONJUGATING ENZYME"/>
    <property type="match status" value="1"/>
</dbReference>
<dbReference type="GO" id="GO:0016740">
    <property type="term" value="F:transferase activity"/>
    <property type="evidence" value="ECO:0007669"/>
    <property type="project" value="UniProtKB-KW"/>
</dbReference>
<dbReference type="SMART" id="SM00212">
    <property type="entry name" value="UBCc"/>
    <property type="match status" value="1"/>
</dbReference>
<dbReference type="CDD" id="cd23810">
    <property type="entry name" value="UBCc_BIRC6"/>
    <property type="match status" value="1"/>
</dbReference>
<organism evidence="4 5">
    <name type="scientific">Effrenium voratum</name>
    <dbReference type="NCBI Taxonomy" id="2562239"/>
    <lineage>
        <taxon>Eukaryota</taxon>
        <taxon>Sar</taxon>
        <taxon>Alveolata</taxon>
        <taxon>Dinophyceae</taxon>
        <taxon>Suessiales</taxon>
        <taxon>Symbiodiniaceae</taxon>
        <taxon>Effrenium</taxon>
    </lineage>
</organism>
<dbReference type="AlphaFoldDB" id="A0AA36I5C2"/>